<dbReference type="InterPro" id="IPR001021">
    <property type="entry name" value="Ribosomal_bL25_long"/>
</dbReference>
<dbReference type="GeneID" id="65344460"/>
<dbReference type="InterPro" id="IPR029751">
    <property type="entry name" value="Ribosomal_L25_dom"/>
</dbReference>
<dbReference type="STRING" id="131112.SAMN04489737_0718"/>
<dbReference type="EMBL" id="LT629804">
    <property type="protein sequence ID" value="SDU79046.1"/>
    <property type="molecule type" value="Genomic_DNA"/>
</dbReference>
<comment type="similarity">
    <text evidence="5">Belongs to the bacterial ribosomal protein bL25 family. CTC subfamily.</text>
</comment>
<evidence type="ECO:0000259" key="7">
    <source>
        <dbReference type="Pfam" id="PF14693"/>
    </source>
</evidence>
<dbReference type="GO" id="GO:0008097">
    <property type="term" value="F:5S rRNA binding"/>
    <property type="evidence" value="ECO:0007669"/>
    <property type="project" value="InterPro"/>
</dbReference>
<feature type="domain" description="Large ribosomal subunit protein bL25 L25" evidence="6">
    <location>
        <begin position="5"/>
        <end position="90"/>
    </location>
</feature>
<keyword evidence="4 5" id="KW-0687">Ribonucleoprotein</keyword>
<dbReference type="CDD" id="cd00495">
    <property type="entry name" value="Ribosomal_L25_TL5_CTC"/>
    <property type="match status" value="1"/>
</dbReference>
<dbReference type="InterPro" id="IPR011035">
    <property type="entry name" value="Ribosomal_bL25/Gln-tRNA_synth"/>
</dbReference>
<dbReference type="Pfam" id="PF01386">
    <property type="entry name" value="Ribosomal_L25p"/>
    <property type="match status" value="1"/>
</dbReference>
<evidence type="ECO:0000313" key="8">
    <source>
        <dbReference type="EMBL" id="SDU79046.1"/>
    </source>
</evidence>
<evidence type="ECO:0000256" key="2">
    <source>
        <dbReference type="ARBA" id="ARBA00022884"/>
    </source>
</evidence>
<reference evidence="9" key="1">
    <citation type="submission" date="2016-10" db="EMBL/GenBank/DDBJ databases">
        <authorList>
            <person name="Varghese N."/>
            <person name="Submissions S."/>
        </authorList>
    </citation>
    <scope>NUCLEOTIDE SEQUENCE [LARGE SCALE GENOMIC DNA]</scope>
    <source>
        <strain evidence="9">DSM 10002</strain>
    </source>
</reference>
<dbReference type="Pfam" id="PF14693">
    <property type="entry name" value="Ribosomal_TL5_C"/>
    <property type="match status" value="1"/>
</dbReference>
<dbReference type="HAMAP" id="MF_01334">
    <property type="entry name" value="Ribosomal_bL25_CTC"/>
    <property type="match status" value="1"/>
</dbReference>
<dbReference type="NCBIfam" id="NF004612">
    <property type="entry name" value="PRK05943.1"/>
    <property type="match status" value="1"/>
</dbReference>
<dbReference type="RefSeq" id="WP_091279994.1">
    <property type="nucleotide sequence ID" value="NZ_JABAOR010000008.1"/>
</dbReference>
<evidence type="ECO:0000256" key="1">
    <source>
        <dbReference type="ARBA" id="ARBA00022730"/>
    </source>
</evidence>
<dbReference type="Proteomes" id="UP000214355">
    <property type="component" value="Chromosome I"/>
</dbReference>
<evidence type="ECO:0000256" key="5">
    <source>
        <dbReference type="HAMAP-Rule" id="MF_01334"/>
    </source>
</evidence>
<dbReference type="InterPro" id="IPR020930">
    <property type="entry name" value="Ribosomal_uL5_bac-type"/>
</dbReference>
<dbReference type="Gene3D" id="2.170.120.20">
    <property type="entry name" value="Ribosomal protein L25, beta domain"/>
    <property type="match status" value="1"/>
</dbReference>
<feature type="domain" description="Large ribosomal subunit protein bL25 beta" evidence="7">
    <location>
        <begin position="98"/>
        <end position="177"/>
    </location>
</feature>
<comment type="subunit">
    <text evidence="5">Part of the 50S ribosomal subunit; part of the 5S rRNA/L5/L18/L25 subcomplex. Contacts the 5S rRNA. Binds to the 5S rRNA independently of L5 and L18.</text>
</comment>
<dbReference type="Gene3D" id="2.40.240.10">
    <property type="entry name" value="Ribosomal Protein L25, Chain P"/>
    <property type="match status" value="1"/>
</dbReference>
<dbReference type="PANTHER" id="PTHR33284:SF1">
    <property type="entry name" value="RIBOSOMAL PROTEIN L25_GLN-TRNA SYNTHETASE, ANTI-CODON-BINDING DOMAIN-CONTAINING PROTEIN"/>
    <property type="match status" value="1"/>
</dbReference>
<sequence>MVEVLKASVRSEFGKGAARRLRREEKLPGVLYGHGENPVHLELDYHSTFMAVRGNANALLSIEIDGEKELAIVKDVQRNALSRLIEHVDFLRVKKGEKVDAEIPVVIEGEPAGEAAATLEMLQVMAKADATAIPEQIVVNVDGLEDGKHVTVADLVLPEGVEVELDPEAVVVVIAVPAMEAPEEGTEDEAADAE</sequence>
<dbReference type="NCBIfam" id="TIGR00731">
    <property type="entry name" value="bL25_bact_ctc"/>
    <property type="match status" value="1"/>
</dbReference>
<keyword evidence="2 5" id="KW-0694">RNA-binding</keyword>
<dbReference type="InterPro" id="IPR020056">
    <property type="entry name" value="Rbsml_bL25/Gln-tRNA_synth_N"/>
</dbReference>
<gene>
    <name evidence="5" type="primary">rplY</name>
    <name evidence="5" type="synonym">ctc</name>
    <name evidence="8" type="ORF">SAMN04489737_0718</name>
</gene>
<dbReference type="InterPro" id="IPR037121">
    <property type="entry name" value="Ribosomal_bL25_C"/>
</dbReference>
<dbReference type="SUPFAM" id="SSF50715">
    <property type="entry name" value="Ribosomal protein L25-like"/>
    <property type="match status" value="1"/>
</dbReference>
<dbReference type="OrthoDB" id="5242980at2"/>
<dbReference type="GO" id="GO:0022625">
    <property type="term" value="C:cytosolic large ribosomal subunit"/>
    <property type="evidence" value="ECO:0007669"/>
    <property type="project" value="TreeGrafter"/>
</dbReference>
<comment type="function">
    <text evidence="5">This is one of the proteins that binds to the 5S RNA in the ribosome where it forms part of the central protuberance.</text>
</comment>
<dbReference type="AlphaFoldDB" id="A0A1H2LF66"/>
<dbReference type="InterPro" id="IPR020057">
    <property type="entry name" value="Ribosomal_bL25_b-dom"/>
</dbReference>
<evidence type="ECO:0000313" key="9">
    <source>
        <dbReference type="Proteomes" id="UP000214355"/>
    </source>
</evidence>
<keyword evidence="3 5" id="KW-0689">Ribosomal protein</keyword>
<keyword evidence="1 5" id="KW-0699">rRNA-binding</keyword>
<proteinExistence type="inferred from homology"/>
<evidence type="ECO:0000259" key="6">
    <source>
        <dbReference type="Pfam" id="PF01386"/>
    </source>
</evidence>
<protein>
    <recommendedName>
        <fullName evidence="5">Large ribosomal subunit protein bL25</fullName>
    </recommendedName>
    <alternativeName>
        <fullName evidence="5">General stress protein CTC</fullName>
    </alternativeName>
</protein>
<dbReference type="GO" id="GO:0003735">
    <property type="term" value="F:structural constituent of ribosome"/>
    <property type="evidence" value="ECO:0007669"/>
    <property type="project" value="InterPro"/>
</dbReference>
<name>A0A1H2LF66_9ACTO</name>
<dbReference type="PANTHER" id="PTHR33284">
    <property type="entry name" value="RIBOSOMAL PROTEIN L25/GLN-TRNA SYNTHETASE, ANTI-CODON-BINDING DOMAIN-CONTAINING PROTEIN"/>
    <property type="match status" value="1"/>
</dbReference>
<evidence type="ECO:0000256" key="3">
    <source>
        <dbReference type="ARBA" id="ARBA00022980"/>
    </source>
</evidence>
<dbReference type="GO" id="GO:0006412">
    <property type="term" value="P:translation"/>
    <property type="evidence" value="ECO:0007669"/>
    <property type="project" value="UniProtKB-UniRule"/>
</dbReference>
<dbReference type="NCBIfam" id="NF004131">
    <property type="entry name" value="PRK05618.2-1"/>
    <property type="match status" value="1"/>
</dbReference>
<accession>A0A1H2LF66</accession>
<keyword evidence="9" id="KW-1185">Reference proteome</keyword>
<organism evidence="8 9">
    <name type="scientific">Arcanobacterium phocae</name>
    <dbReference type="NCBI Taxonomy" id="131112"/>
    <lineage>
        <taxon>Bacteria</taxon>
        <taxon>Bacillati</taxon>
        <taxon>Actinomycetota</taxon>
        <taxon>Actinomycetes</taxon>
        <taxon>Actinomycetales</taxon>
        <taxon>Actinomycetaceae</taxon>
        <taxon>Arcanobacterium</taxon>
    </lineage>
</organism>
<evidence type="ECO:0000256" key="4">
    <source>
        <dbReference type="ARBA" id="ARBA00023274"/>
    </source>
</evidence>